<proteinExistence type="predicted"/>
<dbReference type="EMBL" id="JABFAE010000003">
    <property type="protein sequence ID" value="MBA0824674.1"/>
    <property type="molecule type" value="Genomic_DNA"/>
</dbReference>
<evidence type="ECO:0000313" key="2">
    <source>
        <dbReference type="EMBL" id="MBA0824674.1"/>
    </source>
</evidence>
<dbReference type="InterPro" id="IPR025558">
    <property type="entry name" value="DUF4283"/>
</dbReference>
<dbReference type="PANTHER" id="PTHR31286">
    <property type="entry name" value="GLYCINE-RICH CELL WALL STRUCTURAL PROTEIN 1.8-LIKE"/>
    <property type="match status" value="1"/>
</dbReference>
<keyword evidence="3" id="KW-1185">Reference proteome</keyword>
<dbReference type="Proteomes" id="UP000593575">
    <property type="component" value="Unassembled WGS sequence"/>
</dbReference>
<dbReference type="InterPro" id="IPR040256">
    <property type="entry name" value="At4g02000-like"/>
</dbReference>
<dbReference type="AlphaFoldDB" id="A0A7J9ISU8"/>
<protein>
    <recommendedName>
        <fullName evidence="1">DUF4283 domain-containing protein</fullName>
    </recommendedName>
</protein>
<gene>
    <name evidence="2" type="ORF">Goarm_021327</name>
</gene>
<feature type="non-terminal residue" evidence="2">
    <location>
        <position position="1"/>
    </location>
</feature>
<dbReference type="Pfam" id="PF14111">
    <property type="entry name" value="DUF4283"/>
    <property type="match status" value="1"/>
</dbReference>
<sequence length="140" mass="16204">MQYICDGGKDESRYSEDRITNKVRFNEGSGDADMNMTIDLDQPPIVSWKEKQLGGTHPPLMDLIERFHAIEDYNRVSTRGPWIIHGQYLTVQPWTKDFSLSQSYPSIVMAWIRLPGLSRNRGRFARMVVFVNLDKLLISQ</sequence>
<feature type="domain" description="DUF4283" evidence="1">
    <location>
        <begin position="66"/>
        <end position="101"/>
    </location>
</feature>
<dbReference type="PANTHER" id="PTHR31286:SF173">
    <property type="entry name" value="DUF4283 DOMAIN-CONTAINING PROTEIN"/>
    <property type="match status" value="1"/>
</dbReference>
<comment type="caution">
    <text evidence="2">The sequence shown here is derived from an EMBL/GenBank/DDBJ whole genome shotgun (WGS) entry which is preliminary data.</text>
</comment>
<name>A0A7J9ISU8_9ROSI</name>
<evidence type="ECO:0000259" key="1">
    <source>
        <dbReference type="Pfam" id="PF14111"/>
    </source>
</evidence>
<organism evidence="2 3">
    <name type="scientific">Gossypium armourianum</name>
    <dbReference type="NCBI Taxonomy" id="34283"/>
    <lineage>
        <taxon>Eukaryota</taxon>
        <taxon>Viridiplantae</taxon>
        <taxon>Streptophyta</taxon>
        <taxon>Embryophyta</taxon>
        <taxon>Tracheophyta</taxon>
        <taxon>Spermatophyta</taxon>
        <taxon>Magnoliopsida</taxon>
        <taxon>eudicotyledons</taxon>
        <taxon>Gunneridae</taxon>
        <taxon>Pentapetalae</taxon>
        <taxon>rosids</taxon>
        <taxon>malvids</taxon>
        <taxon>Malvales</taxon>
        <taxon>Malvaceae</taxon>
        <taxon>Malvoideae</taxon>
        <taxon>Gossypium</taxon>
    </lineage>
</organism>
<reference evidence="2 3" key="1">
    <citation type="journal article" date="2019" name="Genome Biol. Evol.">
        <title>Insights into the evolution of the New World diploid cottons (Gossypium, subgenus Houzingenia) based on genome sequencing.</title>
        <authorList>
            <person name="Grover C.E."/>
            <person name="Arick M.A. 2nd"/>
            <person name="Thrash A."/>
            <person name="Conover J.L."/>
            <person name="Sanders W.S."/>
            <person name="Peterson D.G."/>
            <person name="Frelichowski J.E."/>
            <person name="Scheffler J.A."/>
            <person name="Scheffler B.E."/>
            <person name="Wendel J.F."/>
        </authorList>
    </citation>
    <scope>NUCLEOTIDE SEQUENCE [LARGE SCALE GENOMIC DNA]</scope>
    <source>
        <strain evidence="2">6</strain>
        <tissue evidence="2">Leaf</tissue>
    </source>
</reference>
<accession>A0A7J9ISU8</accession>
<evidence type="ECO:0000313" key="3">
    <source>
        <dbReference type="Proteomes" id="UP000593575"/>
    </source>
</evidence>